<protein>
    <recommendedName>
        <fullName evidence="4">Lipoprotein</fullName>
    </recommendedName>
</protein>
<proteinExistence type="predicted"/>
<feature type="signal peptide" evidence="1">
    <location>
        <begin position="1"/>
        <end position="26"/>
    </location>
</feature>
<keyword evidence="1" id="KW-0732">Signal</keyword>
<dbReference type="OrthoDB" id="9012352at2"/>
<dbReference type="RefSeq" id="WP_115861466.1">
    <property type="nucleotide sequence ID" value="NZ_QTSU01000004.1"/>
</dbReference>
<dbReference type="AlphaFoldDB" id="A0A371JX13"/>
<evidence type="ECO:0000313" key="3">
    <source>
        <dbReference type="Proteomes" id="UP000264492"/>
    </source>
</evidence>
<comment type="caution">
    <text evidence="2">The sequence shown here is derived from an EMBL/GenBank/DDBJ whole genome shotgun (WGS) entry which is preliminary data.</text>
</comment>
<organism evidence="2 3">
    <name type="scientific">Lysobacter silvisoli</name>
    <dbReference type="NCBI Taxonomy" id="2293254"/>
    <lineage>
        <taxon>Bacteria</taxon>
        <taxon>Pseudomonadati</taxon>
        <taxon>Pseudomonadota</taxon>
        <taxon>Gammaproteobacteria</taxon>
        <taxon>Lysobacterales</taxon>
        <taxon>Lysobacteraceae</taxon>
        <taxon>Lysobacter</taxon>
    </lineage>
</organism>
<evidence type="ECO:0000256" key="1">
    <source>
        <dbReference type="SAM" id="SignalP"/>
    </source>
</evidence>
<evidence type="ECO:0008006" key="4">
    <source>
        <dbReference type="Google" id="ProtNLM"/>
    </source>
</evidence>
<reference evidence="2 3" key="1">
    <citation type="submission" date="2018-08" db="EMBL/GenBank/DDBJ databases">
        <title>Lysobacter sp. zong2l5, whole genome shotgun sequence.</title>
        <authorList>
            <person name="Zhang X."/>
            <person name="Feng G."/>
            <person name="Zhu H."/>
        </authorList>
    </citation>
    <scope>NUCLEOTIDE SEQUENCE [LARGE SCALE GENOMIC DNA]</scope>
    <source>
        <strain evidence="3">zong2l5</strain>
    </source>
</reference>
<feature type="chain" id="PRO_5016629516" description="Lipoprotein" evidence="1">
    <location>
        <begin position="27"/>
        <end position="209"/>
    </location>
</feature>
<keyword evidence="3" id="KW-1185">Reference proteome</keyword>
<name>A0A371JX13_9GAMM</name>
<dbReference type="Proteomes" id="UP000264492">
    <property type="component" value="Unassembled WGS sequence"/>
</dbReference>
<gene>
    <name evidence="2" type="ORF">DX914_18200</name>
</gene>
<dbReference type="EMBL" id="QTSU01000004">
    <property type="protein sequence ID" value="RDZ26206.1"/>
    <property type="molecule type" value="Genomic_DNA"/>
</dbReference>
<accession>A0A371JX13</accession>
<sequence length="209" mass="22795">MPPPRSTSPNAITAWCLLPLSGLALAACAHVSPGKNERTSIKEESMTTVNATLSGDEVSRRVLKLIEGLKSSDQLTPEYVAEQTGLPVERATGRSGAFGAGAQLTPDWAYNLYVSKAPGDDRNKLIFDFSRTGEGHAPMTAICGMDYKQYADALKGMGFEDSVTYGEHGRVDHYVFQRPSLSLQVYIEGESDETPEKVRHHCVKMITVE</sequence>
<evidence type="ECO:0000313" key="2">
    <source>
        <dbReference type="EMBL" id="RDZ26206.1"/>
    </source>
</evidence>
<dbReference type="PROSITE" id="PS51257">
    <property type="entry name" value="PROKAR_LIPOPROTEIN"/>
    <property type="match status" value="1"/>
</dbReference>